<evidence type="ECO:0000256" key="1">
    <source>
        <dbReference type="SAM" id="Phobius"/>
    </source>
</evidence>
<name>A0ABR1K1F6_9AGAR</name>
<keyword evidence="1" id="KW-1133">Transmembrane helix</keyword>
<reference evidence="2 3" key="1">
    <citation type="submission" date="2024-01" db="EMBL/GenBank/DDBJ databases">
        <title>A draft genome for the cacao thread blight pathogen Marasmiellus scandens.</title>
        <authorList>
            <person name="Baruah I.K."/>
            <person name="Leung J."/>
            <person name="Bukari Y."/>
            <person name="Amoako-Attah I."/>
            <person name="Meinhardt L.W."/>
            <person name="Bailey B.A."/>
            <person name="Cohen S.P."/>
        </authorList>
    </citation>
    <scope>NUCLEOTIDE SEQUENCE [LARGE SCALE GENOMIC DNA]</scope>
    <source>
        <strain evidence="2 3">GH-19</strain>
    </source>
</reference>
<evidence type="ECO:0000313" key="2">
    <source>
        <dbReference type="EMBL" id="KAK7470412.1"/>
    </source>
</evidence>
<proteinExistence type="predicted"/>
<evidence type="ECO:0000313" key="3">
    <source>
        <dbReference type="Proteomes" id="UP001498398"/>
    </source>
</evidence>
<keyword evidence="1" id="KW-0472">Membrane</keyword>
<keyword evidence="3" id="KW-1185">Reference proteome</keyword>
<gene>
    <name evidence="2" type="ORF">VKT23_001838</name>
</gene>
<comment type="caution">
    <text evidence="2">The sequence shown here is derived from an EMBL/GenBank/DDBJ whole genome shotgun (WGS) entry which is preliminary data.</text>
</comment>
<keyword evidence="1" id="KW-0812">Transmembrane</keyword>
<accession>A0ABR1K1F6</accession>
<protein>
    <submittedName>
        <fullName evidence="2">Uncharacterized protein</fullName>
    </submittedName>
</protein>
<feature type="transmembrane region" description="Helical" evidence="1">
    <location>
        <begin position="274"/>
        <end position="295"/>
    </location>
</feature>
<organism evidence="2 3">
    <name type="scientific">Marasmiellus scandens</name>
    <dbReference type="NCBI Taxonomy" id="2682957"/>
    <lineage>
        <taxon>Eukaryota</taxon>
        <taxon>Fungi</taxon>
        <taxon>Dikarya</taxon>
        <taxon>Basidiomycota</taxon>
        <taxon>Agaricomycotina</taxon>
        <taxon>Agaricomycetes</taxon>
        <taxon>Agaricomycetidae</taxon>
        <taxon>Agaricales</taxon>
        <taxon>Marasmiineae</taxon>
        <taxon>Omphalotaceae</taxon>
        <taxon>Marasmiellus</taxon>
    </lineage>
</organism>
<sequence>MSSIHSHNSRSFTLDSSGIAGFFGGEEALSAMATVHLYKGRRWVGWYNSPGSWFIAKEYGKLAKGRFWRGLYPGAEIEPVELFELGGKKTPKFIGAGSGTVIEETSQLGYLLMKQCDLLKEKPPKYDGRKTTPVAVTVASLKAPNVDEQNQLHCPAAKIDFTVLWPSAFPILTSIGTCVACGVFQDWFAFAMILVGILANGLTCLVIGSGKLFVNRVKPAPAVPIGDGVLIGKKTASIIRGSEAATAQVTRGSFDLEFDDSPFYRLSRSFGLPAYTEVGVCCMLLTTQFLVQILFMPQATLFGQIMFLSSFGVSWCFNAFLSSIEKEKMQRNVLLSKEILELDHDKSSGKYILGTRTAMAVFVVLVLKPKDPLALLNNLIPNDTPVWKSFKKEMAGRLEENLSDFSFEVGEGDEGVSFKEDLEKDVRDTYIYYRKHFESEQNRLTMVSDFGSDKIV</sequence>
<dbReference type="EMBL" id="JBANRG010000002">
    <property type="protein sequence ID" value="KAK7470412.1"/>
    <property type="molecule type" value="Genomic_DNA"/>
</dbReference>
<feature type="transmembrane region" description="Helical" evidence="1">
    <location>
        <begin position="187"/>
        <end position="208"/>
    </location>
</feature>
<feature type="transmembrane region" description="Helical" evidence="1">
    <location>
        <begin position="301"/>
        <end position="321"/>
    </location>
</feature>
<dbReference type="Proteomes" id="UP001498398">
    <property type="component" value="Unassembled WGS sequence"/>
</dbReference>